<dbReference type="GO" id="GO:0016740">
    <property type="term" value="F:transferase activity"/>
    <property type="evidence" value="ECO:0007669"/>
    <property type="project" value="UniProtKB-KW"/>
</dbReference>
<dbReference type="Pfam" id="PF16861">
    <property type="entry name" value="Carbam_trans_C"/>
    <property type="match status" value="1"/>
</dbReference>
<comment type="similarity">
    <text evidence="1">Belongs to the NodU/CmcH family.</text>
</comment>
<dbReference type="Pfam" id="PF02543">
    <property type="entry name" value="Carbam_trans_N"/>
    <property type="match status" value="1"/>
</dbReference>
<dbReference type="InterPro" id="IPR051338">
    <property type="entry name" value="NodU/CmcH_Carbamoyltrnsfr"/>
</dbReference>
<dbReference type="Gene3D" id="3.30.420.40">
    <property type="match status" value="2"/>
</dbReference>
<dbReference type="EMBL" id="PDPS01000008">
    <property type="protein sequence ID" value="PID60300.1"/>
    <property type="molecule type" value="Genomic_DNA"/>
</dbReference>
<dbReference type="SUPFAM" id="SSF53067">
    <property type="entry name" value="Actin-like ATPase domain"/>
    <property type="match status" value="1"/>
</dbReference>
<evidence type="ECO:0000259" key="2">
    <source>
        <dbReference type="Pfam" id="PF02543"/>
    </source>
</evidence>
<accession>A0A2G6EDX8</accession>
<dbReference type="CDD" id="cd24098">
    <property type="entry name" value="ASKHA_NBD_TobZ_N"/>
    <property type="match status" value="1"/>
</dbReference>
<dbReference type="PANTHER" id="PTHR34847">
    <property type="entry name" value="NODULATION PROTEIN U"/>
    <property type="match status" value="1"/>
</dbReference>
<dbReference type="InterPro" id="IPR031730">
    <property type="entry name" value="Carbam_trans_C"/>
</dbReference>
<evidence type="ECO:0000313" key="5">
    <source>
        <dbReference type="Proteomes" id="UP000229740"/>
    </source>
</evidence>
<protein>
    <submittedName>
        <fullName evidence="4">Carbamoyl transferase</fullName>
    </submittedName>
</protein>
<proteinExistence type="inferred from homology"/>
<sequence length="570" mass="64522">MGRTILGIKYISHDTAAALMVDGKVIAACEQERYTLDKHSRVFPLDAIHDCLRIAGITMDGVDEIAFGGDPELCLRRTYLEPALEDYKRVGMMIQEFERIREIYHTEDLIREKTGFSGPISFFDHHLAHLASSYYPSGFQDAIVLSIDGIGDFKTMKLAIGRSGALDVVREHYDYPHSLGLVYAAITCYLGWKNVHHEGVIMALACYGDYNALVPGQKRSYYAFFEDIIHYDGEYDIRINQDWMSYYYVRDRWVSDRFIDVFGPRRQYDMATLNQHHMNIAAALQKRLEDVVITLLKNARRDYGVPCLCMGGGVALNCSMNGKIEQAGIFDEIFVQPASGDAGLAIGACYLAQRSHDPNYAPVKSHNYYLGAAFSAEEIEHALKASGLAYTKPEDLYNETARRLKEGKVVAWYQGRSEFGPRALGNRSILARPFPAGMKDHINDHVKFREYFRPLAPAVMKEHLHEYFQIGQESPHMLIACLVQPDKKDEIPATVHVDDSCRAQSVGPENNERFYKLLKAFKEQTGCPVLLNTSFNVKGQPIINTPEQAIECFRTHALDVLVLDDFLLEK</sequence>
<feature type="domain" description="Carbamoyltransferase" evidence="2">
    <location>
        <begin position="5"/>
        <end position="349"/>
    </location>
</feature>
<dbReference type="Proteomes" id="UP000229740">
    <property type="component" value="Unassembled WGS sequence"/>
</dbReference>
<name>A0A2G6EDX8_9BACT</name>
<evidence type="ECO:0000256" key="1">
    <source>
        <dbReference type="ARBA" id="ARBA00006129"/>
    </source>
</evidence>
<feature type="domain" description="Carbamoyltransferase C-terminal" evidence="3">
    <location>
        <begin position="401"/>
        <end position="570"/>
    </location>
</feature>
<dbReference type="InterPro" id="IPR038152">
    <property type="entry name" value="Carbam_trans_C_sf"/>
</dbReference>
<organism evidence="4 5">
    <name type="scientific">candidate division KSB3 bacterium</name>
    <dbReference type="NCBI Taxonomy" id="2044937"/>
    <lineage>
        <taxon>Bacteria</taxon>
        <taxon>candidate division KSB3</taxon>
    </lineage>
</organism>
<evidence type="ECO:0000313" key="4">
    <source>
        <dbReference type="EMBL" id="PID60300.1"/>
    </source>
</evidence>
<dbReference type="AlphaFoldDB" id="A0A2G6EDX8"/>
<dbReference type="Gene3D" id="3.90.870.20">
    <property type="entry name" value="Carbamoyltransferase, C-terminal domain"/>
    <property type="match status" value="1"/>
</dbReference>
<dbReference type="PANTHER" id="PTHR34847:SF1">
    <property type="entry name" value="NODULATION PROTEIN U"/>
    <property type="match status" value="1"/>
</dbReference>
<dbReference type="InterPro" id="IPR003696">
    <property type="entry name" value="Carbtransf_dom"/>
</dbReference>
<gene>
    <name evidence="4" type="ORF">CSB45_00505</name>
</gene>
<keyword evidence="4" id="KW-0808">Transferase</keyword>
<reference evidence="4 5" key="1">
    <citation type="submission" date="2017-10" db="EMBL/GenBank/DDBJ databases">
        <title>Novel microbial diversity and functional potential in the marine mammal oral microbiome.</title>
        <authorList>
            <person name="Dudek N.K."/>
            <person name="Sun C.L."/>
            <person name="Burstein D."/>
            <person name="Kantor R.S."/>
            <person name="Aliaga Goltsman D.S."/>
            <person name="Bik E.M."/>
            <person name="Thomas B.C."/>
            <person name="Banfield J.F."/>
            <person name="Relman D.A."/>
        </authorList>
    </citation>
    <scope>NUCLEOTIDE SEQUENCE [LARGE SCALE GENOMIC DNA]</scope>
    <source>
        <strain evidence="4">DOLZORAL124_49_17</strain>
    </source>
</reference>
<dbReference type="InterPro" id="IPR043129">
    <property type="entry name" value="ATPase_NBD"/>
</dbReference>
<evidence type="ECO:0000259" key="3">
    <source>
        <dbReference type="Pfam" id="PF16861"/>
    </source>
</evidence>
<comment type="caution">
    <text evidence="4">The sequence shown here is derived from an EMBL/GenBank/DDBJ whole genome shotgun (WGS) entry which is preliminary data.</text>
</comment>